<evidence type="ECO:0000313" key="1">
    <source>
        <dbReference type="EMBL" id="KAE8398543.1"/>
    </source>
</evidence>
<dbReference type="AlphaFoldDB" id="A0A5N7CY81"/>
<name>A0A5N7CY81_9EURO</name>
<evidence type="ECO:0000313" key="2">
    <source>
        <dbReference type="Proteomes" id="UP000325579"/>
    </source>
</evidence>
<dbReference type="GeneID" id="43668024"/>
<protein>
    <submittedName>
        <fullName evidence="1">Uncharacterized protein</fullName>
    </submittedName>
</protein>
<dbReference type="EMBL" id="ML736854">
    <property type="protein sequence ID" value="KAE8398543.1"/>
    <property type="molecule type" value="Genomic_DNA"/>
</dbReference>
<dbReference type="Proteomes" id="UP000325579">
    <property type="component" value="Unassembled WGS sequence"/>
</dbReference>
<gene>
    <name evidence="1" type="ORF">BDV37DRAFT_26153</name>
</gene>
<keyword evidence="2" id="KW-1185">Reference proteome</keyword>
<sequence length="156" mass="17466">MTKSVVDIPNQLPALRVGTAGTWSSDLKSTICKITRSNHARTERSLALYLDHLISYNLINSLYLAISVGLHLTANRLWYAPRSSARGGPAQKSYRVPSSINQGRYVTKQTPEVADWRVFLHGRCLPQFSLPTNPLYPCPATHIPLISLLKKRNLDQ</sequence>
<reference evidence="1 2" key="1">
    <citation type="submission" date="2019-04" db="EMBL/GenBank/DDBJ databases">
        <authorList>
            <consortium name="DOE Joint Genome Institute"/>
            <person name="Mondo S."/>
            <person name="Kjaerbolling I."/>
            <person name="Vesth T."/>
            <person name="Frisvad J.C."/>
            <person name="Nybo J.L."/>
            <person name="Theobald S."/>
            <person name="Kildgaard S."/>
            <person name="Isbrandt T."/>
            <person name="Kuo A."/>
            <person name="Sato A."/>
            <person name="Lyhne E.K."/>
            <person name="Kogle M.E."/>
            <person name="Wiebenga A."/>
            <person name="Kun R.S."/>
            <person name="Lubbers R.J."/>
            <person name="Makela M.R."/>
            <person name="Barry K."/>
            <person name="Chovatia M."/>
            <person name="Clum A."/>
            <person name="Daum C."/>
            <person name="Haridas S."/>
            <person name="He G."/>
            <person name="LaButti K."/>
            <person name="Lipzen A."/>
            <person name="Riley R."/>
            <person name="Salamov A."/>
            <person name="Simmons B.A."/>
            <person name="Magnuson J.K."/>
            <person name="Henrissat B."/>
            <person name="Mortensen U.H."/>
            <person name="Larsen T.O."/>
            <person name="Devries R.P."/>
            <person name="Grigoriev I.V."/>
            <person name="Machida M."/>
            <person name="Baker S.E."/>
            <person name="Andersen M.R."/>
            <person name="Cantor M.N."/>
            <person name="Hua S.X."/>
        </authorList>
    </citation>
    <scope>NUCLEOTIDE SEQUENCE [LARGE SCALE GENOMIC DNA]</scope>
    <source>
        <strain evidence="1 2">CBS 119388</strain>
    </source>
</reference>
<organism evidence="1 2">
    <name type="scientific">Aspergillus pseudonomiae</name>
    <dbReference type="NCBI Taxonomy" id="1506151"/>
    <lineage>
        <taxon>Eukaryota</taxon>
        <taxon>Fungi</taxon>
        <taxon>Dikarya</taxon>
        <taxon>Ascomycota</taxon>
        <taxon>Pezizomycotina</taxon>
        <taxon>Eurotiomycetes</taxon>
        <taxon>Eurotiomycetidae</taxon>
        <taxon>Eurotiales</taxon>
        <taxon>Aspergillaceae</taxon>
        <taxon>Aspergillus</taxon>
        <taxon>Aspergillus subgen. Circumdati</taxon>
    </lineage>
</organism>
<proteinExistence type="predicted"/>
<accession>A0A5N7CY81</accession>
<dbReference type="RefSeq" id="XP_031935862.1">
    <property type="nucleotide sequence ID" value="XM_032083333.1"/>
</dbReference>